<accession>A0A8K1JFW8</accession>
<evidence type="ECO:0008006" key="4">
    <source>
        <dbReference type="Google" id="ProtNLM"/>
    </source>
</evidence>
<name>A0A8K1JFW8_9VIRU</name>
<reference evidence="3" key="1">
    <citation type="submission" date="2021-06" db="EMBL/GenBank/DDBJ databases">
        <title>Viral sequences from lizard feces in the Qinghai-Tibetan Plateau, China.</title>
        <authorList>
            <person name="Lu J."/>
            <person name="Shen Q."/>
            <person name="Zhang W."/>
        </authorList>
    </citation>
    <scope>NUCLEOTIDE SEQUENCE</scope>
    <source>
        <strain evidence="3">4PT-RDRP-5</strain>
    </source>
</reference>
<dbReference type="EMBL" id="MZ375202">
    <property type="protein sequence ID" value="UCS96392.1"/>
    <property type="molecule type" value="Genomic_RNA"/>
</dbReference>
<evidence type="ECO:0000256" key="1">
    <source>
        <dbReference type="ARBA" id="ARBA00022801"/>
    </source>
</evidence>
<sequence length="442" mass="47415">MSMALLEIAKLATVSSLTTAACYLYQGHFMKTSAPAPGVARVVLGGTISAAKGAVSVPYVKEALISVASIAAVVAVMRVRRVRKCVEDSVWGLKERMGVKLREQASTSAREIIPESIRADSSETAAAMPKVQVKIGQKRDGVFIVYGSAVRIADAMVVPEHVLVAAKDEDDCVYAKGSQGSIRISVKGFDIIETDLSARSLTPEEFSKIGMPQVRLAENLPLSGEFVSVCGVSDAGTVGKLVHDRTTFGKVCYSGTTMPGYSGAPYMKGGSVIGIHCWGGKTNGGYSASYVKVLVKRMAKQTYETSEGWLLEQFAKNIIPREDIRFDPGNDEAWLRHNGSYHIVTGTAFRKAKGLDYIGWDDADSMRIDEAFRHSGESKSLKNPGASGDVNQPGVLDQAAIKALMFQLTSYMKKQAKLTKDTPVSSQPGTSTTGLLSVPKQN</sequence>
<dbReference type="InterPro" id="IPR009003">
    <property type="entry name" value="Peptidase_S1_PA"/>
</dbReference>
<evidence type="ECO:0000256" key="2">
    <source>
        <dbReference type="SAM" id="MobiDB-lite"/>
    </source>
</evidence>
<dbReference type="GO" id="GO:0016787">
    <property type="term" value="F:hydrolase activity"/>
    <property type="evidence" value="ECO:0007669"/>
    <property type="project" value="UniProtKB-KW"/>
</dbReference>
<feature type="compositionally biased region" description="Polar residues" evidence="2">
    <location>
        <begin position="422"/>
        <end position="442"/>
    </location>
</feature>
<feature type="region of interest" description="Disordered" evidence="2">
    <location>
        <begin position="417"/>
        <end position="442"/>
    </location>
</feature>
<evidence type="ECO:0000313" key="3">
    <source>
        <dbReference type="EMBL" id="UCS96392.1"/>
    </source>
</evidence>
<proteinExistence type="predicted"/>
<dbReference type="SUPFAM" id="SSF50494">
    <property type="entry name" value="Trypsin-like serine proteases"/>
    <property type="match status" value="1"/>
</dbReference>
<dbReference type="Gene3D" id="2.40.10.10">
    <property type="entry name" value="Trypsin-like serine proteases"/>
    <property type="match status" value="1"/>
</dbReference>
<dbReference type="InterPro" id="IPR043504">
    <property type="entry name" value="Peptidase_S1_PA_chymotrypsin"/>
</dbReference>
<organism evidence="3">
    <name type="scientific">Riboviria sp</name>
    <dbReference type="NCBI Taxonomy" id="2585031"/>
    <lineage>
        <taxon>Viruses</taxon>
        <taxon>Riboviria</taxon>
    </lineage>
</organism>
<keyword evidence="1" id="KW-0378">Hydrolase</keyword>
<protein>
    <recommendedName>
        <fullName evidence="4">Serine protease</fullName>
    </recommendedName>
</protein>